<dbReference type="EMBL" id="JAAAIN010001104">
    <property type="protein sequence ID" value="KAG0306891.1"/>
    <property type="molecule type" value="Genomic_DNA"/>
</dbReference>
<dbReference type="SUPFAM" id="SSF81383">
    <property type="entry name" value="F-box domain"/>
    <property type="match status" value="1"/>
</dbReference>
<dbReference type="SUPFAM" id="SSF52047">
    <property type="entry name" value="RNI-like"/>
    <property type="match status" value="1"/>
</dbReference>
<dbReference type="Gene3D" id="3.80.10.10">
    <property type="entry name" value="Ribonuclease Inhibitor"/>
    <property type="match status" value="1"/>
</dbReference>
<evidence type="ECO:0000313" key="2">
    <source>
        <dbReference type="EMBL" id="KAG0306891.1"/>
    </source>
</evidence>
<dbReference type="InterPro" id="IPR032675">
    <property type="entry name" value="LRR_dom_sf"/>
</dbReference>
<dbReference type="Gene3D" id="1.20.1280.50">
    <property type="match status" value="1"/>
</dbReference>
<sequence>MTADTHPPKALLLPELITHIAAHLDAPDIFQCIQVCHAWNKLLIPSLWHTLDDQRFQWPAILHEHDSEIPPGGKDRDWIFAIFAKHGHHIRHLHIRWKVILNAAGSGTNCTHLQSLCIYNMTDVRTSAEAAEDLRLWMLPPQGNGRAASDRARQAAVGPLLSPDFEDVFHPAAVRLRSLPQQEQDWITHQRFWLLVRQNPGLRVLRSHWSLFQLSRVESMEFFYDTLAMLPSLREIDNQILCVDFGQLLTRVPNLQHYTAAFIYMDNIPLAMPFQSLQTLRMPGRLPIRVFFNLLNFLPGLEHIYFGCFEPGNDFDDSKALTNTPCLLKGLHFLDRNTGEDLQLPMQVLPWLPNLTEYSTVRLTGTAAMALARYCPKLEVFQQGYNGGTTHSEAQMVTGDNAVGLLLGRCAKLKMIDAPHHRIDVDYMARCEWVCHGLESLRCQLTGFSRLDRAEHELYLQIFGSDPDLIGLAERHEDHQGLLEKALLCKLQHGQVYRQLALLTRLRTLDLGYESRNIYLRTRINFRAQNAPINEATNPLGVHLPRQTDGDGYIDYGGPHPRTMSLTLNSGLARLGTLVNLEVFGFEGVDQRIGEEELEWMAASWPKLRVLRGLQEDTLPRIRPDERKDGLRAFMTHLRPDVKHEGGAPDSSSFLEA</sequence>
<dbReference type="Pfam" id="PF12937">
    <property type="entry name" value="F-box-like"/>
    <property type="match status" value="1"/>
</dbReference>
<dbReference type="InterPro" id="IPR036047">
    <property type="entry name" value="F-box-like_dom_sf"/>
</dbReference>
<comment type="caution">
    <text evidence="2">The sequence shown here is derived from an EMBL/GenBank/DDBJ whole genome shotgun (WGS) entry which is preliminary data.</text>
</comment>
<organism evidence="2 3">
    <name type="scientific">Linnemannia gamsii</name>
    <dbReference type="NCBI Taxonomy" id="64522"/>
    <lineage>
        <taxon>Eukaryota</taxon>
        <taxon>Fungi</taxon>
        <taxon>Fungi incertae sedis</taxon>
        <taxon>Mucoromycota</taxon>
        <taxon>Mortierellomycotina</taxon>
        <taxon>Mortierellomycetes</taxon>
        <taxon>Mortierellales</taxon>
        <taxon>Mortierellaceae</taxon>
        <taxon>Linnemannia</taxon>
    </lineage>
</organism>
<reference evidence="2" key="1">
    <citation type="journal article" date="2020" name="Fungal Divers.">
        <title>Resolving the Mortierellaceae phylogeny through synthesis of multi-gene phylogenetics and phylogenomics.</title>
        <authorList>
            <person name="Vandepol N."/>
            <person name="Liber J."/>
            <person name="Desiro A."/>
            <person name="Na H."/>
            <person name="Kennedy M."/>
            <person name="Barry K."/>
            <person name="Grigoriev I.V."/>
            <person name="Miller A.N."/>
            <person name="O'Donnell K."/>
            <person name="Stajich J.E."/>
            <person name="Bonito G."/>
        </authorList>
    </citation>
    <scope>NUCLEOTIDE SEQUENCE</scope>
    <source>
        <strain evidence="2">NVP60</strain>
    </source>
</reference>
<keyword evidence="3" id="KW-1185">Reference proteome</keyword>
<dbReference type="OrthoDB" id="2341217at2759"/>
<evidence type="ECO:0000313" key="3">
    <source>
        <dbReference type="Proteomes" id="UP000823405"/>
    </source>
</evidence>
<dbReference type="CDD" id="cd09917">
    <property type="entry name" value="F-box_SF"/>
    <property type="match status" value="1"/>
</dbReference>
<feature type="domain" description="F-box" evidence="1">
    <location>
        <begin position="14"/>
        <end position="52"/>
    </location>
</feature>
<dbReference type="Proteomes" id="UP000823405">
    <property type="component" value="Unassembled WGS sequence"/>
</dbReference>
<proteinExistence type="predicted"/>
<protein>
    <recommendedName>
        <fullName evidence="1">F-box domain-containing protein</fullName>
    </recommendedName>
</protein>
<dbReference type="InterPro" id="IPR001810">
    <property type="entry name" value="F-box_dom"/>
</dbReference>
<dbReference type="AlphaFoldDB" id="A0A9P6UIZ8"/>
<name>A0A9P6UIZ8_9FUNG</name>
<accession>A0A9P6UIZ8</accession>
<gene>
    <name evidence="2" type="ORF">BGZ97_000580</name>
</gene>
<evidence type="ECO:0000259" key="1">
    <source>
        <dbReference type="Pfam" id="PF12937"/>
    </source>
</evidence>